<reference evidence="4 5" key="1">
    <citation type="submission" date="2017-07" db="EMBL/GenBank/DDBJ databases">
        <title>Phenotypical and genomic characterization of a clinical isolate of Shewanella bicestrii sp. nov. producing an extended-spectrum beta-lactamase and a new oxacillinase variant.</title>
        <authorList>
            <person name="Jousset A.B."/>
            <person name="Bonnin R.A."/>
            <person name="Girlich D."/>
            <person name="Dabos L."/>
            <person name="Potron A."/>
            <person name="Dortet L."/>
            <person name="Glaser P."/>
            <person name="Naas T."/>
        </authorList>
    </citation>
    <scope>NUCLEOTIDE SEQUENCE [LARGE SCALE GENOMIC DNA]</scope>
    <source>
        <strain evidence="4 5">JAB-1</strain>
    </source>
</reference>
<dbReference type="PROSITE" id="PS50894">
    <property type="entry name" value="HPT"/>
    <property type="match status" value="1"/>
</dbReference>
<keyword evidence="4" id="KW-0808">Transferase</keyword>
<dbReference type="GO" id="GO:0000160">
    <property type="term" value="P:phosphorelay signal transduction system"/>
    <property type="evidence" value="ECO:0007669"/>
    <property type="project" value="UniProtKB-KW"/>
</dbReference>
<dbReference type="RefSeq" id="WP_089067259.1">
    <property type="nucleotide sequence ID" value="NZ_CP022358.1"/>
</dbReference>
<dbReference type="InterPro" id="IPR036641">
    <property type="entry name" value="HPT_dom_sf"/>
</dbReference>
<gene>
    <name evidence="4" type="ORF">CF168_05615</name>
</gene>
<dbReference type="EMBL" id="CP022358">
    <property type="protein sequence ID" value="ASK68390.1"/>
    <property type="molecule type" value="Genomic_DNA"/>
</dbReference>
<dbReference type="InterPro" id="IPR008207">
    <property type="entry name" value="Sig_transdc_His_kin_Hpt_dom"/>
</dbReference>
<evidence type="ECO:0000259" key="3">
    <source>
        <dbReference type="PROSITE" id="PS50894"/>
    </source>
</evidence>
<evidence type="ECO:0000313" key="4">
    <source>
        <dbReference type="EMBL" id="ASK68390.1"/>
    </source>
</evidence>
<feature type="domain" description="HPt" evidence="3">
    <location>
        <begin position="23"/>
        <end position="120"/>
    </location>
</feature>
<keyword evidence="5" id="KW-1185">Reference proteome</keyword>
<dbReference type="KEGG" id="sbj:CF168_05615"/>
<sequence>MATVELETILDLNTLEQYCSAIGAGTLLKSVVLFEQLMPEYVGNLVKANEAADKDTLCSEAHKFKGAAGSVGLKRILQIAQLLQHGEEARWEVEHATWVAQIVEFASADLQQLKQFLQAKA</sequence>
<dbReference type="Gene3D" id="1.20.120.160">
    <property type="entry name" value="HPT domain"/>
    <property type="match status" value="1"/>
</dbReference>
<evidence type="ECO:0000313" key="5">
    <source>
        <dbReference type="Proteomes" id="UP000198367"/>
    </source>
</evidence>
<evidence type="ECO:0000256" key="1">
    <source>
        <dbReference type="ARBA" id="ARBA00023012"/>
    </source>
</evidence>
<dbReference type="AlphaFoldDB" id="A0A220UK64"/>
<keyword evidence="4" id="KW-0418">Kinase</keyword>
<accession>A0A220UK64</accession>
<dbReference type="GO" id="GO:0004672">
    <property type="term" value="F:protein kinase activity"/>
    <property type="evidence" value="ECO:0007669"/>
    <property type="project" value="UniProtKB-ARBA"/>
</dbReference>
<keyword evidence="2" id="KW-0597">Phosphoprotein</keyword>
<evidence type="ECO:0000256" key="2">
    <source>
        <dbReference type="PROSITE-ProRule" id="PRU00110"/>
    </source>
</evidence>
<organism evidence="4 5">
    <name type="scientific">Shewanella bicestrii</name>
    <dbReference type="NCBI Taxonomy" id="2018305"/>
    <lineage>
        <taxon>Bacteria</taxon>
        <taxon>Pseudomonadati</taxon>
        <taxon>Pseudomonadota</taxon>
        <taxon>Gammaproteobacteria</taxon>
        <taxon>Alteromonadales</taxon>
        <taxon>Shewanellaceae</taxon>
        <taxon>Shewanella</taxon>
    </lineage>
</organism>
<name>A0A220UK64_9GAMM</name>
<protein>
    <submittedName>
        <fullName evidence="4">Histidine kinase</fullName>
    </submittedName>
</protein>
<keyword evidence="1" id="KW-0902">Two-component regulatory system</keyword>
<dbReference type="Pfam" id="PF01627">
    <property type="entry name" value="Hpt"/>
    <property type="match status" value="1"/>
</dbReference>
<dbReference type="SUPFAM" id="SSF47226">
    <property type="entry name" value="Histidine-containing phosphotransfer domain, HPT domain"/>
    <property type="match status" value="1"/>
</dbReference>
<feature type="modified residue" description="Phosphohistidine" evidence="2">
    <location>
        <position position="62"/>
    </location>
</feature>
<dbReference type="Proteomes" id="UP000198367">
    <property type="component" value="Chromosome"/>
</dbReference>
<proteinExistence type="predicted"/>